<feature type="domain" description="Heme NO-binding" evidence="1">
    <location>
        <begin position="3"/>
        <end position="154"/>
    </location>
</feature>
<organism evidence="2 3">
    <name type="scientific">Thioclava atlantica</name>
    <dbReference type="NCBI Taxonomy" id="1317124"/>
    <lineage>
        <taxon>Bacteria</taxon>
        <taxon>Pseudomonadati</taxon>
        <taxon>Pseudomonadota</taxon>
        <taxon>Alphaproteobacteria</taxon>
        <taxon>Rhodobacterales</taxon>
        <taxon>Paracoccaceae</taxon>
        <taxon>Thioclava</taxon>
    </lineage>
</organism>
<dbReference type="SUPFAM" id="SSF111126">
    <property type="entry name" value="Ligand-binding domain in the NO signalling and Golgi transport"/>
    <property type="match status" value="1"/>
</dbReference>
<dbReference type="RefSeq" id="WP_038142582.1">
    <property type="nucleotide sequence ID" value="NZ_AQRC01000001.1"/>
</dbReference>
<name>A0A085U116_9RHOB</name>
<sequence length="194" mass="21606">MLGLINRSIQNFLTDTYGPDLWRQVAHRVGAPTEGYEPMLRYPDRETLGLLKAAGAELRRSRPELLEDLGAHLTTCEPVRRLLRYGGQDFAGFLYSLNELHGRARMALADLDLPELDLVEIGLGEYRLTIEAPHPGWGAVMAGLMRAMADDYGALAVIEMPTDCDMEAVHIRLLDCRHSEARGFRLSHHVGAQG</sequence>
<dbReference type="InterPro" id="IPR038158">
    <property type="entry name" value="H-NOX_domain_sf"/>
</dbReference>
<dbReference type="PANTHER" id="PTHR45655:SF13">
    <property type="entry name" value="SOLUBLE GUANYLATE CYCLASE GCY-32-RELATED"/>
    <property type="match status" value="1"/>
</dbReference>
<dbReference type="Gene3D" id="3.90.1520.10">
    <property type="entry name" value="H-NOX domain"/>
    <property type="match status" value="1"/>
</dbReference>
<dbReference type="EMBL" id="AQRC01000001">
    <property type="protein sequence ID" value="KFE36663.1"/>
    <property type="molecule type" value="Genomic_DNA"/>
</dbReference>
<dbReference type="InterPro" id="IPR011644">
    <property type="entry name" value="Heme_NO-bd"/>
</dbReference>
<accession>A0A085U116</accession>
<proteinExistence type="predicted"/>
<protein>
    <submittedName>
        <fullName evidence="2">Heme NO binding domain-containing protein</fullName>
    </submittedName>
</protein>
<dbReference type="InterPro" id="IPR024096">
    <property type="entry name" value="NO_sig/Golgi_transp_ligand-bd"/>
</dbReference>
<dbReference type="AlphaFoldDB" id="A0A085U116"/>
<reference evidence="2 3" key="2">
    <citation type="journal article" date="2015" name="Antonie Van Leeuwenhoek">
        <title>Thioclava indica sp. nov., isolated from surface seawater of the Indian Ocean.</title>
        <authorList>
            <person name="Liu Y."/>
            <person name="Lai Q."/>
            <person name="Du J."/>
            <person name="Xu H."/>
            <person name="Jiang L."/>
            <person name="Shao Z."/>
        </authorList>
    </citation>
    <scope>NUCLEOTIDE SEQUENCE [LARGE SCALE GENOMIC DNA]</scope>
    <source>
        <strain evidence="2 3">13D2W-2</strain>
    </source>
</reference>
<evidence type="ECO:0000259" key="1">
    <source>
        <dbReference type="Pfam" id="PF07700"/>
    </source>
</evidence>
<gene>
    <name evidence="2" type="ORF">DW2_00855</name>
</gene>
<reference evidence="3" key="1">
    <citation type="submission" date="2013-04" db="EMBL/GenBank/DDBJ databases">
        <title>Thioclava sp. 13D2W-2 Genome Sequencing.</title>
        <authorList>
            <person name="Lai Q."/>
            <person name="Li G."/>
            <person name="Shao Z."/>
        </authorList>
    </citation>
    <scope>NUCLEOTIDE SEQUENCE [LARGE SCALE GENOMIC DNA]</scope>
    <source>
        <strain evidence="3">13D2W-2</strain>
    </source>
</reference>
<dbReference type="Pfam" id="PF07700">
    <property type="entry name" value="HNOB"/>
    <property type="match status" value="1"/>
</dbReference>
<dbReference type="Proteomes" id="UP000028607">
    <property type="component" value="Unassembled WGS sequence"/>
</dbReference>
<dbReference type="PANTHER" id="PTHR45655">
    <property type="entry name" value="GUANYLATE CYCLASE SOLUBLE SUBUNIT BETA-2"/>
    <property type="match status" value="1"/>
</dbReference>
<dbReference type="STRING" id="1317124.DW2_00855"/>
<dbReference type="OrthoDB" id="981203at2"/>
<dbReference type="eggNOG" id="COG1060">
    <property type="taxonomic scope" value="Bacteria"/>
</dbReference>
<keyword evidence="3" id="KW-1185">Reference proteome</keyword>
<evidence type="ECO:0000313" key="2">
    <source>
        <dbReference type="EMBL" id="KFE36663.1"/>
    </source>
</evidence>
<evidence type="ECO:0000313" key="3">
    <source>
        <dbReference type="Proteomes" id="UP000028607"/>
    </source>
</evidence>
<dbReference type="PATRIC" id="fig|1317124.6.peg.165"/>
<comment type="caution">
    <text evidence="2">The sequence shown here is derived from an EMBL/GenBank/DDBJ whole genome shotgun (WGS) entry which is preliminary data.</text>
</comment>
<dbReference type="GO" id="GO:0020037">
    <property type="term" value="F:heme binding"/>
    <property type="evidence" value="ECO:0007669"/>
    <property type="project" value="InterPro"/>
</dbReference>